<dbReference type="Proteomes" id="UP000694390">
    <property type="component" value="Chromosome 2"/>
</dbReference>
<feature type="domain" description="Snake toxin/toxin-like" evidence="3">
    <location>
        <begin position="15"/>
        <end position="49"/>
    </location>
</feature>
<dbReference type="Gene3D" id="2.10.60.10">
    <property type="entry name" value="CD59"/>
    <property type="match status" value="1"/>
</dbReference>
<dbReference type="AlphaFoldDB" id="A0A8C5F059"/>
<dbReference type="GO" id="GO:0005886">
    <property type="term" value="C:plasma membrane"/>
    <property type="evidence" value="ECO:0007669"/>
    <property type="project" value="TreeGrafter"/>
</dbReference>
<feature type="chain" id="PRO_5034405286" description="Snake toxin/toxin-like domain-containing protein" evidence="2">
    <location>
        <begin position="23"/>
        <end position="65"/>
    </location>
</feature>
<name>A0A8C5F059_9SAUR</name>
<organism evidence="4 5">
    <name type="scientific">Gopherus evgoodei</name>
    <name type="common">Goodes thornscrub tortoise</name>
    <dbReference type="NCBI Taxonomy" id="1825980"/>
    <lineage>
        <taxon>Eukaryota</taxon>
        <taxon>Metazoa</taxon>
        <taxon>Chordata</taxon>
        <taxon>Craniata</taxon>
        <taxon>Vertebrata</taxon>
        <taxon>Euteleostomi</taxon>
        <taxon>Archelosauria</taxon>
        <taxon>Testudinata</taxon>
        <taxon>Testudines</taxon>
        <taxon>Cryptodira</taxon>
        <taxon>Durocryptodira</taxon>
        <taxon>Testudinoidea</taxon>
        <taxon>Testudinidae</taxon>
        <taxon>Gopherus</taxon>
    </lineage>
</organism>
<evidence type="ECO:0000256" key="1">
    <source>
        <dbReference type="ARBA" id="ARBA00022729"/>
    </source>
</evidence>
<evidence type="ECO:0000313" key="4">
    <source>
        <dbReference type="Ensembl" id="ENSGEVP00005024605.1"/>
    </source>
</evidence>
<reference evidence="4" key="2">
    <citation type="submission" date="2025-08" db="UniProtKB">
        <authorList>
            <consortium name="Ensembl"/>
        </authorList>
    </citation>
    <scope>IDENTIFICATION</scope>
</reference>
<protein>
    <recommendedName>
        <fullName evidence="3">Snake toxin/toxin-like domain-containing protein</fullName>
    </recommendedName>
</protein>
<reference evidence="4" key="1">
    <citation type="submission" date="2019-06" db="EMBL/GenBank/DDBJ databases">
        <title>G10K-VGP Goodes thornscrub tortoise genome, primary haplotype.</title>
        <authorList>
            <person name="Murphy B."/>
            <person name="Edwards T."/>
            <person name="Rhie A."/>
            <person name="Koren S."/>
            <person name="Phillippy A."/>
            <person name="Fedrigo O."/>
            <person name="Haase B."/>
            <person name="Mountcastle J."/>
            <person name="Lewin H."/>
            <person name="Damas J."/>
            <person name="Howe K."/>
            <person name="Formenti G."/>
            <person name="Myers G."/>
            <person name="Durbin R."/>
            <person name="Jarvis E.D."/>
        </authorList>
    </citation>
    <scope>NUCLEOTIDE SEQUENCE [LARGE SCALE GENOMIC DNA]</scope>
</reference>
<proteinExistence type="predicted"/>
<dbReference type="OrthoDB" id="6278121at2759"/>
<dbReference type="Ensembl" id="ENSGEVT00005025874.1">
    <property type="protein sequence ID" value="ENSGEVP00005024605.1"/>
    <property type="gene ID" value="ENSGEVG00005017464.1"/>
</dbReference>
<keyword evidence="1 2" id="KW-0732">Signal</keyword>
<accession>A0A8C5F059</accession>
<dbReference type="SUPFAM" id="SSF57302">
    <property type="entry name" value="Snake toxin-like"/>
    <property type="match status" value="1"/>
</dbReference>
<reference evidence="4" key="3">
    <citation type="submission" date="2025-09" db="UniProtKB">
        <authorList>
            <consortium name="Ensembl"/>
        </authorList>
    </citation>
    <scope>IDENTIFICATION</scope>
</reference>
<keyword evidence="5" id="KW-1185">Reference proteome</keyword>
<evidence type="ECO:0000256" key="2">
    <source>
        <dbReference type="SAM" id="SignalP"/>
    </source>
</evidence>
<feature type="signal peptide" evidence="2">
    <location>
        <begin position="1"/>
        <end position="22"/>
    </location>
</feature>
<dbReference type="InterPro" id="IPR051110">
    <property type="entry name" value="Ly-6/neurotoxin-like_GPI-ap"/>
</dbReference>
<sequence length="65" mass="7063">KLSHLALALASSHSLMCYTCQGETSNKYCMKISMCAKEDNYCVTIKDVVGAGTSSGLTDFQSHPW</sequence>
<evidence type="ECO:0000313" key="5">
    <source>
        <dbReference type="Proteomes" id="UP000694390"/>
    </source>
</evidence>
<dbReference type="PANTHER" id="PTHR16983:SF13">
    <property type="entry name" value="LYMPHOCYTE ANTIGEN 6E"/>
    <property type="match status" value="1"/>
</dbReference>
<dbReference type="InterPro" id="IPR035076">
    <property type="entry name" value="Toxin/TOLIP"/>
</dbReference>
<dbReference type="InterPro" id="IPR045860">
    <property type="entry name" value="Snake_toxin-like_sf"/>
</dbReference>
<dbReference type="GO" id="GO:0030154">
    <property type="term" value="P:cell differentiation"/>
    <property type="evidence" value="ECO:0007669"/>
    <property type="project" value="UniProtKB-ARBA"/>
</dbReference>
<dbReference type="PANTHER" id="PTHR16983">
    <property type="entry name" value="UPAR/LY6 DOMAIN-CONTAINING PROTEIN"/>
    <property type="match status" value="1"/>
</dbReference>
<dbReference type="Pfam" id="PF00087">
    <property type="entry name" value="Toxin_TOLIP"/>
    <property type="match status" value="1"/>
</dbReference>
<dbReference type="GeneTree" id="ENSGT01000000219742"/>
<evidence type="ECO:0000259" key="3">
    <source>
        <dbReference type="Pfam" id="PF00087"/>
    </source>
</evidence>